<accession>A0A0F9EKC0</accession>
<sequence>MAQTRLWGIGGRTLTVAVTRTLDASGGNYAAEDVVSDDDTASGGTAITFTGIASKLGGAGYITNASILCSTTGLAWRLTLYLFRVI</sequence>
<reference evidence="1" key="1">
    <citation type="journal article" date="2015" name="Nature">
        <title>Complex archaea that bridge the gap between prokaryotes and eukaryotes.</title>
        <authorList>
            <person name="Spang A."/>
            <person name="Saw J.H."/>
            <person name="Jorgensen S.L."/>
            <person name="Zaremba-Niedzwiedzka K."/>
            <person name="Martijn J."/>
            <person name="Lind A.E."/>
            <person name="van Eijk R."/>
            <person name="Schleper C."/>
            <person name="Guy L."/>
            <person name="Ettema T.J."/>
        </authorList>
    </citation>
    <scope>NUCLEOTIDE SEQUENCE</scope>
</reference>
<evidence type="ECO:0000313" key="1">
    <source>
        <dbReference type="EMBL" id="KKL45320.1"/>
    </source>
</evidence>
<protein>
    <submittedName>
        <fullName evidence="1">Uncharacterized protein</fullName>
    </submittedName>
</protein>
<dbReference type="AlphaFoldDB" id="A0A0F9EKC0"/>
<gene>
    <name evidence="1" type="ORF">LCGC14_2356820</name>
</gene>
<dbReference type="EMBL" id="LAZR01034431">
    <property type="protein sequence ID" value="KKL45320.1"/>
    <property type="molecule type" value="Genomic_DNA"/>
</dbReference>
<feature type="non-terminal residue" evidence="1">
    <location>
        <position position="86"/>
    </location>
</feature>
<organism evidence="1">
    <name type="scientific">marine sediment metagenome</name>
    <dbReference type="NCBI Taxonomy" id="412755"/>
    <lineage>
        <taxon>unclassified sequences</taxon>
        <taxon>metagenomes</taxon>
        <taxon>ecological metagenomes</taxon>
    </lineage>
</organism>
<name>A0A0F9EKC0_9ZZZZ</name>
<comment type="caution">
    <text evidence="1">The sequence shown here is derived from an EMBL/GenBank/DDBJ whole genome shotgun (WGS) entry which is preliminary data.</text>
</comment>
<proteinExistence type="predicted"/>